<dbReference type="AlphaFoldDB" id="A0A3S9A3Z5"/>
<evidence type="ECO:0000313" key="3">
    <source>
        <dbReference type="Proteomes" id="UP000272528"/>
    </source>
</evidence>
<feature type="transmembrane region" description="Helical" evidence="1">
    <location>
        <begin position="79"/>
        <end position="105"/>
    </location>
</feature>
<accession>A0A3S9A3Z5</accession>
<feature type="transmembrane region" description="Helical" evidence="1">
    <location>
        <begin position="45"/>
        <end position="67"/>
    </location>
</feature>
<dbReference type="RefSeq" id="WP_126015675.1">
    <property type="nucleotide sequence ID" value="NZ_CP034437.1"/>
</dbReference>
<evidence type="ECO:0008006" key="4">
    <source>
        <dbReference type="Google" id="ProtNLM"/>
    </source>
</evidence>
<dbReference type="EMBL" id="CP034437">
    <property type="protein sequence ID" value="AZN40446.1"/>
    <property type="molecule type" value="Genomic_DNA"/>
</dbReference>
<protein>
    <recommendedName>
        <fullName evidence="4">DUF4064 domain-containing protein</fullName>
    </recommendedName>
</protein>
<proteinExistence type="predicted"/>
<keyword evidence="1" id="KW-0812">Transmembrane</keyword>
<dbReference type="KEGG" id="palb:EJC50_12870"/>
<evidence type="ECO:0000256" key="1">
    <source>
        <dbReference type="SAM" id="Phobius"/>
    </source>
</evidence>
<evidence type="ECO:0000313" key="2">
    <source>
        <dbReference type="EMBL" id="AZN40446.1"/>
    </source>
</evidence>
<gene>
    <name evidence="2" type="ORF">EJC50_12870</name>
</gene>
<feature type="transmembrane region" description="Helical" evidence="1">
    <location>
        <begin position="7"/>
        <end position="33"/>
    </location>
</feature>
<keyword evidence="3" id="KW-1185">Reference proteome</keyword>
<reference evidence="3" key="1">
    <citation type="submission" date="2018-12" db="EMBL/GenBank/DDBJ databases">
        <title>Genome sequence of Peanibacillus sp.</title>
        <authorList>
            <person name="Subramani G."/>
            <person name="Srinivasan S."/>
            <person name="Kim M.K."/>
        </authorList>
    </citation>
    <scope>NUCLEOTIDE SEQUENCE [LARGE SCALE GENOMIC DNA]</scope>
    <source>
        <strain evidence="3">18JY67-1</strain>
    </source>
</reference>
<name>A0A3S9A3Z5_9BACL</name>
<dbReference type="Proteomes" id="UP000272528">
    <property type="component" value="Chromosome"/>
</dbReference>
<sequence length="126" mass="13118">MKTTSMIYKWITGSLNATIGSLFSLIGFLAIYAGMETGSIANGPLVTFSILTALFASVHVVGLVFAIKAGGKKLGHIMGIIASVVWVIPAAGFIINVLAVVFLMMEAAKEGKRKNASPDSKITSAA</sequence>
<keyword evidence="1" id="KW-1133">Transmembrane helix</keyword>
<keyword evidence="1" id="KW-0472">Membrane</keyword>
<organism evidence="2 3">
    <name type="scientific">Paenibacillus albus</name>
    <dbReference type="NCBI Taxonomy" id="2495582"/>
    <lineage>
        <taxon>Bacteria</taxon>
        <taxon>Bacillati</taxon>
        <taxon>Bacillota</taxon>
        <taxon>Bacilli</taxon>
        <taxon>Bacillales</taxon>
        <taxon>Paenibacillaceae</taxon>
        <taxon>Paenibacillus</taxon>
    </lineage>
</organism>